<dbReference type="RefSeq" id="WP_012675642.1">
    <property type="nucleotide sequence ID" value="NC_012440.1"/>
</dbReference>
<feature type="transmembrane region" description="Helical" evidence="1">
    <location>
        <begin position="52"/>
        <end position="73"/>
    </location>
</feature>
<evidence type="ECO:0000256" key="1">
    <source>
        <dbReference type="SAM" id="Phobius"/>
    </source>
</evidence>
<evidence type="ECO:0000313" key="3">
    <source>
        <dbReference type="Proteomes" id="UP000001366"/>
    </source>
</evidence>
<keyword evidence="1" id="KW-1133">Transmembrane helix</keyword>
<organism evidence="2 3">
    <name type="scientific">Persephonella marina (strain DSM 14350 / EX-H1)</name>
    <dbReference type="NCBI Taxonomy" id="123214"/>
    <lineage>
        <taxon>Bacteria</taxon>
        <taxon>Pseudomonadati</taxon>
        <taxon>Aquificota</taxon>
        <taxon>Aquificia</taxon>
        <taxon>Aquificales</taxon>
        <taxon>Hydrogenothermaceae</taxon>
        <taxon>Persephonella</taxon>
    </lineage>
</organism>
<dbReference type="AlphaFoldDB" id="C0QTP1"/>
<feature type="transmembrane region" description="Helical" evidence="1">
    <location>
        <begin position="20"/>
        <end position="40"/>
    </location>
</feature>
<reference evidence="2 3" key="1">
    <citation type="journal article" date="2009" name="J. Bacteriol.">
        <title>Complete and draft genome sequences of six members of the Aquificales.</title>
        <authorList>
            <person name="Reysenbach A.L."/>
            <person name="Hamamura N."/>
            <person name="Podar M."/>
            <person name="Griffiths E."/>
            <person name="Ferreira S."/>
            <person name="Hochstein R."/>
            <person name="Heidelberg J."/>
            <person name="Johnson J."/>
            <person name="Mead D."/>
            <person name="Pohorille A."/>
            <person name="Sarmiento M."/>
            <person name="Schweighofer K."/>
            <person name="Seshadri R."/>
            <person name="Voytek M.A."/>
        </authorList>
    </citation>
    <scope>NUCLEOTIDE SEQUENCE [LARGE SCALE GENOMIC DNA]</scope>
    <source>
        <strain evidence="3">DSM 14350 / EX-H1</strain>
    </source>
</reference>
<dbReference type="Proteomes" id="UP000001366">
    <property type="component" value="Chromosome"/>
</dbReference>
<dbReference type="STRING" id="123214.PERMA_0261"/>
<keyword evidence="1" id="KW-0472">Membrane</keyword>
<gene>
    <name evidence="2" type="ordered locus">PERMA_0261</name>
</gene>
<dbReference type="PaxDb" id="123214-PERMA_0261"/>
<name>C0QTP1_PERMH</name>
<proteinExistence type="predicted"/>
<accession>C0QTP1</accession>
<dbReference type="KEGG" id="pmx:PERMA_0261"/>
<evidence type="ECO:0000313" key="2">
    <source>
        <dbReference type="EMBL" id="ACO03403.1"/>
    </source>
</evidence>
<dbReference type="OrthoDB" id="15126at2"/>
<dbReference type="HOGENOM" id="CLU_2480618_0_0_0"/>
<protein>
    <submittedName>
        <fullName evidence="2">Uncharacterized protein</fullName>
    </submittedName>
</protein>
<dbReference type="EMBL" id="CP001230">
    <property type="protein sequence ID" value="ACO03403.1"/>
    <property type="molecule type" value="Genomic_DNA"/>
</dbReference>
<keyword evidence="1" id="KW-0812">Transmembrane</keyword>
<keyword evidence="3" id="KW-1185">Reference proteome</keyword>
<sequence length="87" mass="9703">MNTPNDILAEVGNMHASDILLLIILIIGAGFLTYFILLKINAKRPPEKRRSSIALFLISLNVSFFVVVTFFVYKVLLAGLKYLMSNG</sequence>